<proteinExistence type="predicted"/>
<organism evidence="1 2">
    <name type="scientific">Vibrio inusitatus NBRC 102082</name>
    <dbReference type="NCBI Taxonomy" id="1219070"/>
    <lineage>
        <taxon>Bacteria</taxon>
        <taxon>Pseudomonadati</taxon>
        <taxon>Pseudomonadota</taxon>
        <taxon>Gammaproteobacteria</taxon>
        <taxon>Vibrionales</taxon>
        <taxon>Vibrionaceae</taxon>
        <taxon>Vibrio</taxon>
    </lineage>
</organism>
<evidence type="ECO:0000313" key="1">
    <source>
        <dbReference type="EMBL" id="GEA51603.1"/>
    </source>
</evidence>
<protein>
    <submittedName>
        <fullName evidence="1">Uncharacterized protein</fullName>
    </submittedName>
</protein>
<evidence type="ECO:0000313" key="2">
    <source>
        <dbReference type="Proteomes" id="UP000318717"/>
    </source>
</evidence>
<dbReference type="AlphaFoldDB" id="A0A4Y3HWP3"/>
<comment type="caution">
    <text evidence="1">The sequence shown here is derived from an EMBL/GenBank/DDBJ whole genome shotgun (WGS) entry which is preliminary data.</text>
</comment>
<sequence length="103" mass="11718">MFLLILTGCTHNQAKHVNANTSAINIYPQYMSNIQLCDTLYYGRRSNQTQAAIGAEFNRRGLSKSWCQRETNKLYMIHAYEYLSKKLDSKSNNQGSPVVLPAN</sequence>
<dbReference type="Proteomes" id="UP000318717">
    <property type="component" value="Unassembled WGS sequence"/>
</dbReference>
<accession>A0A4Y3HWP3</accession>
<name>A0A4Y3HWP3_9VIBR</name>
<gene>
    <name evidence="1" type="ORF">VIN01S_24070</name>
</gene>
<dbReference type="EMBL" id="BJLF01000011">
    <property type="protein sequence ID" value="GEA51603.1"/>
    <property type="molecule type" value="Genomic_DNA"/>
</dbReference>
<reference evidence="1 2" key="1">
    <citation type="submission" date="2019-06" db="EMBL/GenBank/DDBJ databases">
        <title>Whole genome shotgun sequence of Vibrio inusitatus NBRC 102082.</title>
        <authorList>
            <person name="Hosoyama A."/>
            <person name="Uohara A."/>
            <person name="Ohji S."/>
            <person name="Ichikawa N."/>
        </authorList>
    </citation>
    <scope>NUCLEOTIDE SEQUENCE [LARGE SCALE GENOMIC DNA]</scope>
    <source>
        <strain evidence="1 2">NBRC 102082</strain>
    </source>
</reference>
<keyword evidence="2" id="KW-1185">Reference proteome</keyword>